<dbReference type="PANTHER" id="PTHR22952">
    <property type="entry name" value="CAMP-RESPONSE ELEMENT BINDING PROTEIN-RELATED"/>
    <property type="match status" value="1"/>
</dbReference>
<dbReference type="InterPro" id="IPR043452">
    <property type="entry name" value="BZIP46-like"/>
</dbReference>
<feature type="region of interest" description="Disordered" evidence="4">
    <location>
        <begin position="74"/>
        <end position="100"/>
    </location>
</feature>
<dbReference type="PANTHER" id="PTHR22952:SF433">
    <property type="entry name" value="PROTEIN FD"/>
    <property type="match status" value="1"/>
</dbReference>
<dbReference type="Proteomes" id="UP000326396">
    <property type="component" value="Linkage Group LG11"/>
</dbReference>
<dbReference type="GO" id="GO:0005634">
    <property type="term" value="C:nucleus"/>
    <property type="evidence" value="ECO:0007669"/>
    <property type="project" value="UniProtKB-SubCell"/>
</dbReference>
<dbReference type="EMBL" id="SZYD01000003">
    <property type="protein sequence ID" value="KAD6796107.1"/>
    <property type="molecule type" value="Genomic_DNA"/>
</dbReference>
<comment type="caution">
    <text evidence="6">The sequence shown here is derived from an EMBL/GenBank/DDBJ whole genome shotgun (WGS) entry which is preliminary data.</text>
</comment>
<evidence type="ECO:0000256" key="4">
    <source>
        <dbReference type="SAM" id="MobiDB-lite"/>
    </source>
</evidence>
<evidence type="ECO:0000259" key="5">
    <source>
        <dbReference type="PROSITE" id="PS00036"/>
    </source>
</evidence>
<feature type="domain" description="BZIP" evidence="5">
    <location>
        <begin position="84"/>
        <end position="99"/>
    </location>
</feature>
<dbReference type="GO" id="GO:0045893">
    <property type="term" value="P:positive regulation of DNA-templated transcription"/>
    <property type="evidence" value="ECO:0007669"/>
    <property type="project" value="InterPro"/>
</dbReference>
<keyword evidence="3" id="KW-0539">Nucleus</keyword>
<name>A0A5N6PSD7_9ASTR</name>
<gene>
    <name evidence="6" type="ORF">E3N88_07003</name>
</gene>
<reference evidence="6 7" key="1">
    <citation type="submission" date="2019-05" db="EMBL/GenBank/DDBJ databases">
        <title>Mikania micrantha, genome provides insights into the molecular mechanism of rapid growth.</title>
        <authorList>
            <person name="Liu B."/>
        </authorList>
    </citation>
    <scope>NUCLEOTIDE SEQUENCE [LARGE SCALE GENOMIC DNA]</scope>
    <source>
        <strain evidence="6">NLD-2019</strain>
        <tissue evidence="6">Leaf</tissue>
    </source>
</reference>
<keyword evidence="7" id="KW-1185">Reference proteome</keyword>
<dbReference type="Pfam" id="PF00170">
    <property type="entry name" value="bZIP_1"/>
    <property type="match status" value="1"/>
</dbReference>
<protein>
    <recommendedName>
        <fullName evidence="5">BZIP domain-containing protein</fullName>
    </recommendedName>
</protein>
<dbReference type="OrthoDB" id="644067at2759"/>
<evidence type="ECO:0000256" key="1">
    <source>
        <dbReference type="ARBA" id="ARBA00004123"/>
    </source>
</evidence>
<evidence type="ECO:0000256" key="2">
    <source>
        <dbReference type="ARBA" id="ARBA00023125"/>
    </source>
</evidence>
<evidence type="ECO:0000313" key="7">
    <source>
        <dbReference type="Proteomes" id="UP000326396"/>
    </source>
</evidence>
<organism evidence="6 7">
    <name type="scientific">Mikania micrantha</name>
    <name type="common">bitter vine</name>
    <dbReference type="NCBI Taxonomy" id="192012"/>
    <lineage>
        <taxon>Eukaryota</taxon>
        <taxon>Viridiplantae</taxon>
        <taxon>Streptophyta</taxon>
        <taxon>Embryophyta</taxon>
        <taxon>Tracheophyta</taxon>
        <taxon>Spermatophyta</taxon>
        <taxon>Magnoliopsida</taxon>
        <taxon>eudicotyledons</taxon>
        <taxon>Gunneridae</taxon>
        <taxon>Pentapetalae</taxon>
        <taxon>asterids</taxon>
        <taxon>campanulids</taxon>
        <taxon>Asterales</taxon>
        <taxon>Asteraceae</taxon>
        <taxon>Asteroideae</taxon>
        <taxon>Heliantheae alliance</taxon>
        <taxon>Eupatorieae</taxon>
        <taxon>Mikania</taxon>
    </lineage>
</organism>
<proteinExistence type="predicted"/>
<dbReference type="InterPro" id="IPR004827">
    <property type="entry name" value="bZIP"/>
</dbReference>
<evidence type="ECO:0000313" key="6">
    <source>
        <dbReference type="EMBL" id="KAD6796107.1"/>
    </source>
</evidence>
<dbReference type="PROSITE" id="PS00036">
    <property type="entry name" value="BZIP_BASIC"/>
    <property type="match status" value="1"/>
</dbReference>
<accession>A0A5N6PSD7</accession>
<sequence length="119" mass="13662">MEEEEEVWNDINHLSTTNHRTSTVKGYRPDELSFMTEGRFSNVNVPFDRVLGSINSSSELLKHSIGGMRMLPVTERTGGDRRHKRMIKNRESAARSRARKQVDSVDLNSFSFFDQVNTS</sequence>
<dbReference type="GO" id="GO:0003677">
    <property type="term" value="F:DNA binding"/>
    <property type="evidence" value="ECO:0007669"/>
    <property type="project" value="UniProtKB-KW"/>
</dbReference>
<dbReference type="Gene3D" id="1.20.5.170">
    <property type="match status" value="1"/>
</dbReference>
<dbReference type="AlphaFoldDB" id="A0A5N6PSD7"/>
<comment type="subcellular location">
    <subcellularLocation>
        <location evidence="1">Nucleus</location>
    </subcellularLocation>
</comment>
<evidence type="ECO:0000256" key="3">
    <source>
        <dbReference type="ARBA" id="ARBA00023242"/>
    </source>
</evidence>
<dbReference type="InterPro" id="IPR046347">
    <property type="entry name" value="bZIP_sf"/>
</dbReference>
<dbReference type="SUPFAM" id="SSF57959">
    <property type="entry name" value="Leucine zipper domain"/>
    <property type="match status" value="1"/>
</dbReference>
<keyword evidence="2" id="KW-0238">DNA-binding</keyword>
<dbReference type="GO" id="GO:0003700">
    <property type="term" value="F:DNA-binding transcription factor activity"/>
    <property type="evidence" value="ECO:0007669"/>
    <property type="project" value="InterPro"/>
</dbReference>